<keyword evidence="5" id="KW-1185">Reference proteome</keyword>
<evidence type="ECO:0000259" key="3">
    <source>
        <dbReference type="Pfam" id="PF19295"/>
    </source>
</evidence>
<dbReference type="InterPro" id="IPR000825">
    <property type="entry name" value="SUF_FeS_clus_asmbl_SufBD_core"/>
</dbReference>
<comment type="caution">
    <text evidence="4">The sequence shown here is derived from an EMBL/GenBank/DDBJ whole genome shotgun (WGS) entry which is preliminary data.</text>
</comment>
<dbReference type="PANTHER" id="PTHR43575:SF1">
    <property type="entry name" value="PROTEIN ABCI7, CHLOROPLASTIC"/>
    <property type="match status" value="1"/>
</dbReference>
<dbReference type="InterPro" id="IPR037284">
    <property type="entry name" value="SUF_FeS_clus_asmbl_SufBD_sf"/>
</dbReference>
<protein>
    <submittedName>
        <fullName evidence="4">Fe-S cluster assembly protein SufD</fullName>
    </submittedName>
</protein>
<evidence type="ECO:0000313" key="4">
    <source>
        <dbReference type="EMBL" id="GGE43903.1"/>
    </source>
</evidence>
<dbReference type="NCBIfam" id="TIGR01981">
    <property type="entry name" value="sufD"/>
    <property type="match status" value="1"/>
</dbReference>
<reference evidence="4" key="1">
    <citation type="journal article" date="2014" name="Int. J. Syst. Evol. Microbiol.">
        <title>Complete genome sequence of Corynebacterium casei LMG S-19264T (=DSM 44701T), isolated from a smear-ripened cheese.</title>
        <authorList>
            <consortium name="US DOE Joint Genome Institute (JGI-PGF)"/>
            <person name="Walter F."/>
            <person name="Albersmeier A."/>
            <person name="Kalinowski J."/>
            <person name="Ruckert C."/>
        </authorList>
    </citation>
    <scope>NUCLEOTIDE SEQUENCE</scope>
    <source>
        <strain evidence="4">CCM 7684</strain>
    </source>
</reference>
<dbReference type="GO" id="GO:0016226">
    <property type="term" value="P:iron-sulfur cluster assembly"/>
    <property type="evidence" value="ECO:0007669"/>
    <property type="project" value="InterPro"/>
</dbReference>
<dbReference type="Pfam" id="PF19295">
    <property type="entry name" value="SufBD_N"/>
    <property type="match status" value="1"/>
</dbReference>
<dbReference type="InterPro" id="IPR011542">
    <property type="entry name" value="SUF_FeS_clus_asmbl_SufD"/>
</dbReference>
<evidence type="ECO:0000313" key="5">
    <source>
        <dbReference type="Proteomes" id="UP000602745"/>
    </source>
</evidence>
<feature type="domain" description="SUF system FeS cluster assembly SufBD core" evidence="2">
    <location>
        <begin position="176"/>
        <end position="403"/>
    </location>
</feature>
<dbReference type="PANTHER" id="PTHR43575">
    <property type="entry name" value="PROTEIN ABCI7, CHLOROPLASTIC"/>
    <property type="match status" value="1"/>
</dbReference>
<reference evidence="4" key="2">
    <citation type="submission" date="2020-09" db="EMBL/GenBank/DDBJ databases">
        <authorList>
            <person name="Sun Q."/>
            <person name="Sedlacek I."/>
        </authorList>
    </citation>
    <scope>NUCLEOTIDE SEQUENCE</scope>
    <source>
        <strain evidence="4">CCM 7684</strain>
    </source>
</reference>
<dbReference type="SUPFAM" id="SSF101960">
    <property type="entry name" value="Stabilizer of iron transporter SufD"/>
    <property type="match status" value="1"/>
</dbReference>
<dbReference type="InterPro" id="IPR055346">
    <property type="entry name" value="Fe-S_cluster_assembly_SufBD"/>
</dbReference>
<name>A0A8J3DUW1_9RHOB</name>
<feature type="domain" description="SUF system FeS cluster assembly SufBD N-terminal" evidence="3">
    <location>
        <begin position="33"/>
        <end position="165"/>
    </location>
</feature>
<dbReference type="Pfam" id="PF01458">
    <property type="entry name" value="SUFBD_core"/>
    <property type="match status" value="1"/>
</dbReference>
<dbReference type="Proteomes" id="UP000602745">
    <property type="component" value="Unassembled WGS sequence"/>
</dbReference>
<organism evidence="4 5">
    <name type="scientific">Agaricicola taiwanensis</name>
    <dbReference type="NCBI Taxonomy" id="591372"/>
    <lineage>
        <taxon>Bacteria</taxon>
        <taxon>Pseudomonadati</taxon>
        <taxon>Pseudomonadota</taxon>
        <taxon>Alphaproteobacteria</taxon>
        <taxon>Rhodobacterales</taxon>
        <taxon>Paracoccaceae</taxon>
        <taxon>Agaricicola</taxon>
    </lineage>
</organism>
<proteinExistence type="inferred from homology"/>
<comment type="similarity">
    <text evidence="1">Belongs to the iron-sulfur cluster assembly SufBD family.</text>
</comment>
<dbReference type="RefSeq" id="WP_188409704.1">
    <property type="nucleotide sequence ID" value="NZ_BMCP01000002.1"/>
</dbReference>
<sequence>MTADIQPIRTAAETALAEAFARFKQPLPAGEIARRDAAFAEFHKAGLPHRRVEEWKYTDLRAAMREAKPLAEPNSAAVVAMAKTAIAQFGSLGAARAVIVNGQYVQDLAQAADGVEITPLAAALTESSDLLASLGQSGAPASNTAVALNNAFASDGVLVRMSSRTKTTLHLALHQEGDHASYTRIVVAVDAGAEVELIETHTGSGAHQTNTMVEILVGEGARVAHYKLQDESRETLHLATLAAKLEGGVNFSSTALTKGANLARQQIFLTFAGEHSEAVLGGVSLAGARRHLDTTLFVDHAVPNCASRERYKTVLTDDARGVFQGKILVRRDAQKTDGQMKSDALLLSESAEMDLKPELEIYADDVVCAHGATAGAIDDELLFYLMARGIPRAEAETLMITAFAGEVFEGIENDAVRDIFVASAQNWLSNRG</sequence>
<gene>
    <name evidence="4" type="ORF">GCM10007276_21290</name>
</gene>
<dbReference type="InterPro" id="IPR045595">
    <property type="entry name" value="SufBD_N"/>
</dbReference>
<evidence type="ECO:0000259" key="2">
    <source>
        <dbReference type="Pfam" id="PF01458"/>
    </source>
</evidence>
<accession>A0A8J3DUW1</accession>
<dbReference type="AlphaFoldDB" id="A0A8J3DUW1"/>
<evidence type="ECO:0000256" key="1">
    <source>
        <dbReference type="ARBA" id="ARBA00043967"/>
    </source>
</evidence>
<dbReference type="EMBL" id="BMCP01000002">
    <property type="protein sequence ID" value="GGE43903.1"/>
    <property type="molecule type" value="Genomic_DNA"/>
</dbReference>